<dbReference type="AlphaFoldDB" id="A0AAV4SD34"/>
<proteinExistence type="predicted"/>
<keyword evidence="2" id="KW-1185">Reference proteome</keyword>
<reference evidence="1 2" key="1">
    <citation type="submission" date="2021-06" db="EMBL/GenBank/DDBJ databases">
        <title>Caerostris extrusa draft genome.</title>
        <authorList>
            <person name="Kono N."/>
            <person name="Arakawa K."/>
        </authorList>
    </citation>
    <scope>NUCLEOTIDE SEQUENCE [LARGE SCALE GENOMIC DNA]</scope>
</reference>
<gene>
    <name evidence="1" type="ORF">CEXT_575461</name>
</gene>
<dbReference type="Proteomes" id="UP001054945">
    <property type="component" value="Unassembled WGS sequence"/>
</dbReference>
<dbReference type="EMBL" id="BPLR01009245">
    <property type="protein sequence ID" value="GIY30551.1"/>
    <property type="molecule type" value="Genomic_DNA"/>
</dbReference>
<evidence type="ECO:0000313" key="2">
    <source>
        <dbReference type="Proteomes" id="UP001054945"/>
    </source>
</evidence>
<evidence type="ECO:0000313" key="1">
    <source>
        <dbReference type="EMBL" id="GIY30551.1"/>
    </source>
</evidence>
<sequence length="67" mass="7020">MENDESLPVIGSLVFAKSSQIKNSSVYGAGPTNSSDEFVSIAMDVALQVLKDSGKAKSAVHLTFSSK</sequence>
<accession>A0AAV4SD34</accession>
<name>A0AAV4SD34_CAEEX</name>
<protein>
    <submittedName>
        <fullName evidence="1">Uncharacterized protein</fullName>
    </submittedName>
</protein>
<organism evidence="1 2">
    <name type="scientific">Caerostris extrusa</name>
    <name type="common">Bark spider</name>
    <name type="synonym">Caerostris bankana</name>
    <dbReference type="NCBI Taxonomy" id="172846"/>
    <lineage>
        <taxon>Eukaryota</taxon>
        <taxon>Metazoa</taxon>
        <taxon>Ecdysozoa</taxon>
        <taxon>Arthropoda</taxon>
        <taxon>Chelicerata</taxon>
        <taxon>Arachnida</taxon>
        <taxon>Araneae</taxon>
        <taxon>Araneomorphae</taxon>
        <taxon>Entelegynae</taxon>
        <taxon>Araneoidea</taxon>
        <taxon>Araneidae</taxon>
        <taxon>Caerostris</taxon>
    </lineage>
</organism>
<comment type="caution">
    <text evidence="1">The sequence shown here is derived from an EMBL/GenBank/DDBJ whole genome shotgun (WGS) entry which is preliminary data.</text>
</comment>